<dbReference type="InterPro" id="IPR029058">
    <property type="entry name" value="AB_hydrolase_fold"/>
</dbReference>
<feature type="chain" id="PRO_5045916452" evidence="1">
    <location>
        <begin position="21"/>
        <end position="639"/>
    </location>
</feature>
<dbReference type="InterPro" id="IPR050583">
    <property type="entry name" value="Mycobacterial_A85_antigen"/>
</dbReference>
<dbReference type="SUPFAM" id="SSF53474">
    <property type="entry name" value="alpha/beta-Hydrolases"/>
    <property type="match status" value="2"/>
</dbReference>
<organism evidence="2 3">
    <name type="scientific">Tahibacter harae</name>
    <dbReference type="NCBI Taxonomy" id="2963937"/>
    <lineage>
        <taxon>Bacteria</taxon>
        <taxon>Pseudomonadati</taxon>
        <taxon>Pseudomonadota</taxon>
        <taxon>Gammaproteobacteria</taxon>
        <taxon>Lysobacterales</taxon>
        <taxon>Rhodanobacteraceae</taxon>
        <taxon>Tahibacter</taxon>
    </lineage>
</organism>
<dbReference type="Pfam" id="PF00756">
    <property type="entry name" value="Esterase"/>
    <property type="match status" value="1"/>
</dbReference>
<gene>
    <name evidence="2" type="ORF">NM961_16920</name>
</gene>
<reference evidence="2" key="1">
    <citation type="submission" date="2022-07" db="EMBL/GenBank/DDBJ databases">
        <title>Tahibacter sp., a new gammaproteobacterium isolated from the silt sample collected at pig farm.</title>
        <authorList>
            <person name="Chen H."/>
        </authorList>
    </citation>
    <scope>NUCLEOTIDE SEQUENCE</scope>
    <source>
        <strain evidence="2">P2K</strain>
    </source>
</reference>
<evidence type="ECO:0000313" key="3">
    <source>
        <dbReference type="Proteomes" id="UP001165498"/>
    </source>
</evidence>
<dbReference type="PANTHER" id="PTHR48098:SF6">
    <property type="entry name" value="FERRI-BACILLIBACTIN ESTERASE BESA"/>
    <property type="match status" value="1"/>
</dbReference>
<dbReference type="InterPro" id="IPR000801">
    <property type="entry name" value="Esterase-like"/>
</dbReference>
<dbReference type="Proteomes" id="UP001165498">
    <property type="component" value="Unassembled WGS sequence"/>
</dbReference>
<keyword evidence="3" id="KW-1185">Reference proteome</keyword>
<keyword evidence="2" id="KW-0378">Hydrolase</keyword>
<sequence length="639" mass="68408">MLKRVSALLLLIFCWTAAAAADNAAAAPRILVGEHEGAAWRIDVPANWNGALIVSFRGNTPEPVRFDDQPYTGGGRVVMLQRGFALAQSGYARPDWNIEDAYRDSEWLRKHFGKILGKPRRTYAIGQSMGGLGVAYALEQPGTAYDGGLSLAGTLGGGDALFEQAFANLAAFDYYLPGVIGDIAPVADTRMPDADSVGKLEAALAGKPAARAALAALLGIRPEAVAEQIAVNRFMLARAQKLAGGNPVGNAHWLYSGSGDDAALNAGVRRYAADAKAYDFLRRNYAPSGKLGKPFLALQTVHDPLVSAAATNSYAAAVRRAGREPNFVQQYVPGEEHLGFDIGQIVAAIDSLVAWVELGRRPVSGMQPAPAGAAAAASAPASAAVPPHQQFELDSAELKEKRRLTVYLPPDYAATQTRYPVLYMPDGGLQEDFPHVAATVDAAIRAGQMRPLIIVGIENTERRRDMTGPTEVAEDRKIAPRVGGSAAFRRFIRMELFKEVDARYRSSGERAIIGESLAGLFVLESCLGPEALFSTCIALSPSLWWNNQALLRAAPELLKAQPRQPARIVFASADEDNIAPFTAQLAEALRAASAPGLSWHYEPHAELRHDTIYRALAPGLLRRLFPAVTGAPPAAPVRP</sequence>
<feature type="signal peptide" evidence="1">
    <location>
        <begin position="1"/>
        <end position="20"/>
    </location>
</feature>
<keyword evidence="1" id="KW-0732">Signal</keyword>
<comment type="caution">
    <text evidence="2">The sequence shown here is derived from an EMBL/GenBank/DDBJ whole genome shotgun (WGS) entry which is preliminary data.</text>
</comment>
<evidence type="ECO:0000256" key="1">
    <source>
        <dbReference type="SAM" id="SignalP"/>
    </source>
</evidence>
<dbReference type="PANTHER" id="PTHR48098">
    <property type="entry name" value="ENTEROCHELIN ESTERASE-RELATED"/>
    <property type="match status" value="1"/>
</dbReference>
<dbReference type="GO" id="GO:0016787">
    <property type="term" value="F:hydrolase activity"/>
    <property type="evidence" value="ECO:0007669"/>
    <property type="project" value="UniProtKB-KW"/>
</dbReference>
<accession>A0ABT1QVU9</accession>
<dbReference type="RefSeq" id="WP_255915593.1">
    <property type="nucleotide sequence ID" value="NZ_JANFQO010000016.1"/>
</dbReference>
<evidence type="ECO:0000313" key="2">
    <source>
        <dbReference type="EMBL" id="MCQ4166404.1"/>
    </source>
</evidence>
<proteinExistence type="predicted"/>
<name>A0ABT1QVU9_9GAMM</name>
<dbReference type="EMBL" id="JANFQO010000016">
    <property type="protein sequence ID" value="MCQ4166404.1"/>
    <property type="molecule type" value="Genomic_DNA"/>
</dbReference>
<dbReference type="Gene3D" id="3.40.50.1820">
    <property type="entry name" value="alpha/beta hydrolase"/>
    <property type="match status" value="2"/>
</dbReference>
<protein>
    <submittedName>
        <fullName evidence="2">Alpha/beta hydrolase</fullName>
    </submittedName>
</protein>